<dbReference type="Proteomes" id="UP001320706">
    <property type="component" value="Unassembled WGS sequence"/>
</dbReference>
<evidence type="ECO:0000313" key="2">
    <source>
        <dbReference type="Proteomes" id="UP001320706"/>
    </source>
</evidence>
<accession>A0ACC3S8A5</accession>
<reference evidence="1" key="1">
    <citation type="submission" date="2024-02" db="EMBL/GenBank/DDBJ databases">
        <title>Metagenome Assembled Genome of Zalaria obscura JY119.</title>
        <authorList>
            <person name="Vighnesh L."/>
            <person name="Jagadeeshwari U."/>
            <person name="Venkata Ramana C."/>
            <person name="Sasikala C."/>
        </authorList>
    </citation>
    <scope>NUCLEOTIDE SEQUENCE</scope>
    <source>
        <strain evidence="1">JY119</strain>
    </source>
</reference>
<name>A0ACC3S8A5_9PEZI</name>
<dbReference type="EMBL" id="JAMKPW020000042">
    <property type="protein sequence ID" value="KAK8195927.1"/>
    <property type="molecule type" value="Genomic_DNA"/>
</dbReference>
<evidence type="ECO:0000313" key="1">
    <source>
        <dbReference type="EMBL" id="KAK8195927.1"/>
    </source>
</evidence>
<comment type="caution">
    <text evidence="1">The sequence shown here is derived from an EMBL/GenBank/DDBJ whole genome shotgun (WGS) entry which is preliminary data.</text>
</comment>
<protein>
    <submittedName>
        <fullName evidence="1">FAD-dependent urate hydroxylase</fullName>
    </submittedName>
</protein>
<keyword evidence="2" id="KW-1185">Reference proteome</keyword>
<sequence>MQWKSWLACTFSICALPTFTAAYKTHQNYTSADLLQQSPFSIYGDRPEGCPPCFNCNLDDFVCHQFANCTKSSGKCQCPPGFGGEDCSEPLCGSLAQGKDRLPRQGQYCECDEGWEGINCNVCKTNDACNALMPEGEDGVCYREGLVVNENYQVCDITNRKILDTLKDQKPQATFSCNDERKECNFQFWVDQKESFYCALDTCDWSATATSDRNTTKYRCENIQCACVPGRMLCGEEGSIDIGDFLTEEIKGPATFSSISTDGGSSQDGSKFEEPAMNGLISNVFGDESITLRCHSGECLYKTDVPGYERPVKKINTPLIAGVIAGCGLFVVAVILLVFFWSRRSARRYGSIHLSDDEEEENAKLLADHKPAALFFRNVSYNLKGKQILSGVDGAVHPGQLMAIMGASGAGKTTFLDILARKNKRGTVMGDFFVNGEKVTDNDFRSVIGFVDQEDTMLPTLTVHETILDSAMLRLPKEMSQAAKEQKVEDVERQLGIHHIRDQIIGSEEGNGRGISGGEKRRVGIACELVTSPSILFLDEPTSGLDAYNAINVIECLVTLVKTYNRTVVFTIHQPRSNIVALFDQLILLAKGRAVYSGPFSECQAYFDNIGYTCPPGFNIADYLVDLTMHALTPHTPIGEDSSLFAQEDGRATRASSARAVKSIASISNGSMGADTVGSSGDSLRPKSTRRSSIRQQQERQLFTRKKSQDPGTPRTDASSLLESQHDSTQQWLKLSKTQGAPPPQILGDHDDLPPSAGGGTGTNLDILISNFAESEVAATLRDDIESAIADANGSNGQPNGSTSDTVGHQTVKGYRKTGVLGQFRILSRRTWRNLYRNPMLMLTHYAIAILLAVLIGFLFYGLTDDLKGFQNRLGFFFFLLALFGFSTLTSLTVFAPERLLFVRERAKGYYSPISYYASKVVFDIVPLRLIPPIIMGAIVYPMTGLLPTWPEFWKFMLFIVLFNLAAAMVCLFLGIVIKNQGVANLVGVLFMLFSLLFGGFLLNHETIPGVVLWLQTLSIFHYGFEGLIVNEVRYLSLVDHKYGIDIEVPGSAILSSFGFNTLALWEDVIGLAVFCGVFLVLGYLAMHLLLVERR</sequence>
<gene>
    <name evidence="1" type="primary">ADP1</name>
    <name evidence="1" type="ORF">M8818_007078</name>
</gene>
<organism evidence="1 2">
    <name type="scientific">Zalaria obscura</name>
    <dbReference type="NCBI Taxonomy" id="2024903"/>
    <lineage>
        <taxon>Eukaryota</taxon>
        <taxon>Fungi</taxon>
        <taxon>Dikarya</taxon>
        <taxon>Ascomycota</taxon>
        <taxon>Pezizomycotina</taxon>
        <taxon>Dothideomycetes</taxon>
        <taxon>Dothideomycetidae</taxon>
        <taxon>Dothideales</taxon>
        <taxon>Zalariaceae</taxon>
        <taxon>Zalaria</taxon>
    </lineage>
</organism>
<proteinExistence type="predicted"/>